<protein>
    <submittedName>
        <fullName evidence="4">BZIP transcription factor</fullName>
    </submittedName>
</protein>
<keyword evidence="5" id="KW-1185">Reference proteome</keyword>
<evidence type="ECO:0000256" key="2">
    <source>
        <dbReference type="SAM" id="MobiDB-lite"/>
    </source>
</evidence>
<feature type="coiled-coil region" evidence="1">
    <location>
        <begin position="1217"/>
        <end position="1258"/>
    </location>
</feature>
<proteinExistence type="predicted"/>
<reference evidence="4 5" key="1">
    <citation type="submission" date="2023-09" db="EMBL/GenBank/DDBJ databases">
        <title>Novel taxa isolated from Blanes Bay.</title>
        <authorList>
            <person name="Rey-Velasco X."/>
            <person name="Lucena T."/>
        </authorList>
    </citation>
    <scope>NUCLEOTIDE SEQUENCE [LARGE SCALE GENOMIC DNA]</scope>
    <source>
        <strain evidence="4 5">S334</strain>
    </source>
</reference>
<dbReference type="RefSeq" id="WP_314015836.1">
    <property type="nucleotide sequence ID" value="NZ_JAVTTP010000001.1"/>
</dbReference>
<accession>A0ABU3L8S5</accession>
<evidence type="ECO:0000256" key="1">
    <source>
        <dbReference type="SAM" id="Coils"/>
    </source>
</evidence>
<dbReference type="EMBL" id="JAVTTP010000001">
    <property type="protein sequence ID" value="MDT7829711.1"/>
    <property type="molecule type" value="Genomic_DNA"/>
</dbReference>
<organism evidence="4 5">
    <name type="scientific">Pricia mediterranea</name>
    <dbReference type="NCBI Taxonomy" id="3076079"/>
    <lineage>
        <taxon>Bacteria</taxon>
        <taxon>Pseudomonadati</taxon>
        <taxon>Bacteroidota</taxon>
        <taxon>Flavobacteriia</taxon>
        <taxon>Flavobacteriales</taxon>
        <taxon>Flavobacteriaceae</taxon>
        <taxon>Pricia</taxon>
    </lineage>
</organism>
<dbReference type="Proteomes" id="UP001250656">
    <property type="component" value="Unassembled WGS sequence"/>
</dbReference>
<evidence type="ECO:0000313" key="5">
    <source>
        <dbReference type="Proteomes" id="UP001250656"/>
    </source>
</evidence>
<evidence type="ECO:0000256" key="3">
    <source>
        <dbReference type="SAM" id="SignalP"/>
    </source>
</evidence>
<feature type="chain" id="PRO_5047376121" evidence="3">
    <location>
        <begin position="23"/>
        <end position="1263"/>
    </location>
</feature>
<feature type="region of interest" description="Disordered" evidence="2">
    <location>
        <begin position="265"/>
        <end position="286"/>
    </location>
</feature>
<comment type="caution">
    <text evidence="4">The sequence shown here is derived from an EMBL/GenBank/DDBJ whole genome shotgun (WGS) entry which is preliminary data.</text>
</comment>
<keyword evidence="3" id="KW-0732">Signal</keyword>
<dbReference type="InterPro" id="IPR045571">
    <property type="entry name" value="DUF5907"/>
</dbReference>
<sequence>MRTRTTYCGLFIALLIGNFALAQVKIGDNPETIDPASVLELESSERVLVITRVDSVQMANIVPNRGALVYNTSADCIFYYDGSAWINLCGGGGTGTVPENSIGTQQIINGSINGVDIQNGSIGRGKLQNNSVDRTKLAQNSVGPFAIDNDSIDLADFNNNLLDLSDFNNTTGFIRNSDIGELRLAVEANTTANTQDEDSSPTNEIQTLGLSGTTIQIDRGNTIDLSPILSDGGTDDQTLDLTGSVLEIEDGNSVNFGPLLESSAGDPTSIASTTTVTVSGTGSSDDPYELTAVGGGGGGNGDPTTIASTTTVTVSGTGTSDDPYQLTAVGGSGEGDPTLIASTASITVTGTGSATDPYELTAVGGDGEDNQTAAEVPFAPYLTLNSNDVQAAVQELKDELDNLGPTGGGSNQNLNQVLTQGNNGGTALIKNIGNPVEDQDAATKSYVDGAIASGGADLNNGNILVGDTSNAAQPVTMSGDATINNLGELTIVEDAITLEKLNQMGATDGQVLKWNGSAWAPAADAGGTTYTGGAGITLDGSVFNADDLAGEVTGPTSATVIAANAVTSAKIDNATILAEDLADMGAENEQVLKWNGSAWAPAADAGGTTYTGGAGITLDGSVFNADDLAGEVTGPTSATVIAANAVTSAKIDNATILAEDLADMGAENEQVLKWNGSAWAPAADAGGTTYTGGAGITLDGSVFNADDLAGEVTGPTSATVIAANAVTSAKIDNATILAEDLADMGAENEQVLKWNGSAWAPAADAGGTTYTGGAGITLDGSVFNADDLAGEVTGPTSATVIAANAVTSAKIDNATILAEDLADMGAENEQVLKWNGSAWAPAADAGGTTYTGGAGITLDGSVFNADDLAGEVTGPTSATVIAANAVTSAKIDNATILAEDLADMGAENEQVLKWNGSAWAPAADAGGTTYTGGAGITLDGSVFNADDLAGEVTGPTSATVIAANAVTSAKIDNATILAEDLADMGAENEQVLKWNGSAWAPAADAGGTTTLTSSDGSINISNTGTNYNLSVTEISGGPDGIIAENSITQGDIDTDAVGSGELINDSVGESELKDDAVTIDKIADASILDIHIVGGISGAKITPNFGGQDINTIGDINGGSISADGDITATGSLSVTGNVEAGSVSVGGSPTHPDYVFQKYFLGNSEIKTDYAFKSLKDIEAFVRKHHHLPGVKSATEVKEDGFWNLSESNLQNLEKIEELFLHTIEQEKKIEQLQSEKETLSEEVQMLRRDLDEIKTLLEKME</sequence>
<evidence type="ECO:0000313" key="4">
    <source>
        <dbReference type="EMBL" id="MDT7829711.1"/>
    </source>
</evidence>
<dbReference type="Pfam" id="PF19264">
    <property type="entry name" value="DUF5907"/>
    <property type="match status" value="6"/>
</dbReference>
<feature type="signal peptide" evidence="3">
    <location>
        <begin position="1"/>
        <end position="22"/>
    </location>
</feature>
<keyword evidence="1" id="KW-0175">Coiled coil</keyword>
<feature type="compositionally biased region" description="Low complexity" evidence="2">
    <location>
        <begin position="272"/>
        <end position="284"/>
    </location>
</feature>
<gene>
    <name evidence="4" type="ORF">RQM65_13640</name>
</gene>
<name>A0ABU3L8S5_9FLAO</name>